<dbReference type="PROSITE" id="PS50937">
    <property type="entry name" value="HTH_MERR_2"/>
    <property type="match status" value="1"/>
</dbReference>
<keyword evidence="4" id="KW-0408">Iron</keyword>
<evidence type="ECO:0000259" key="10">
    <source>
        <dbReference type="PROSITE" id="PS51379"/>
    </source>
</evidence>
<dbReference type="GO" id="GO:0051537">
    <property type="term" value="F:2 iron, 2 sulfur cluster binding"/>
    <property type="evidence" value="ECO:0007669"/>
    <property type="project" value="UniProtKB-KW"/>
</dbReference>
<protein>
    <recommendedName>
        <fullName evidence="1">Redox-sensitive transcriptional activator SoxR</fullName>
    </recommendedName>
</protein>
<evidence type="ECO:0000256" key="4">
    <source>
        <dbReference type="ARBA" id="ARBA00023004"/>
    </source>
</evidence>
<dbReference type="InterPro" id="IPR017896">
    <property type="entry name" value="4Fe4S_Fe-S-bd"/>
</dbReference>
<comment type="caution">
    <text evidence="11">The sequence shown here is derived from an EMBL/GenBank/DDBJ whole genome shotgun (WGS) entry which is preliminary data.</text>
</comment>
<dbReference type="GO" id="GO:0003677">
    <property type="term" value="F:DNA binding"/>
    <property type="evidence" value="ECO:0007669"/>
    <property type="project" value="UniProtKB-KW"/>
</dbReference>
<dbReference type="Gene3D" id="1.10.1660.10">
    <property type="match status" value="1"/>
</dbReference>
<sequence>MVAFSKLSPKKQVLKVGDVARRSAISVATVHFYEQKGLIKSWRDAGNQRCFSRDVLRRIAMIRIAQNTGLSLNEIKQALAHFPVEKKLTSADWRSLSRHWREVLNKRIASLKALRDQMDDCIGCGCLSLQQCPLRNADDWQADAEI</sequence>
<dbReference type="PANTHER" id="PTHR30204:SF0">
    <property type="entry name" value="REDOX-SENSITIVE TRANSCRIPTIONAL ACTIVATOR SOXR"/>
    <property type="match status" value="1"/>
</dbReference>
<keyword evidence="8" id="KW-0804">Transcription</keyword>
<dbReference type="InterPro" id="IPR010211">
    <property type="entry name" value="Redox-sen_tscrpt-act_SoxR"/>
</dbReference>
<dbReference type="PRINTS" id="PR00040">
    <property type="entry name" value="HTHMERR"/>
</dbReference>
<dbReference type="InterPro" id="IPR009061">
    <property type="entry name" value="DNA-bd_dom_put_sf"/>
</dbReference>
<dbReference type="InterPro" id="IPR000551">
    <property type="entry name" value="MerR-type_HTH_dom"/>
</dbReference>
<dbReference type="PANTHER" id="PTHR30204">
    <property type="entry name" value="REDOX-CYCLING DRUG-SENSING TRANSCRIPTIONAL ACTIVATOR SOXR"/>
    <property type="match status" value="1"/>
</dbReference>
<dbReference type="Pfam" id="PF09278">
    <property type="entry name" value="MerR-DNA-bind"/>
    <property type="match status" value="1"/>
</dbReference>
<name>A0A1E2VAS6_9GAMM</name>
<gene>
    <name evidence="11" type="ORF">BFW38_09590</name>
</gene>
<keyword evidence="6" id="KW-0805">Transcription regulation</keyword>
<dbReference type="GO" id="GO:0003700">
    <property type="term" value="F:DNA-binding transcription factor activity"/>
    <property type="evidence" value="ECO:0007669"/>
    <property type="project" value="InterPro"/>
</dbReference>
<evidence type="ECO:0000256" key="2">
    <source>
        <dbReference type="ARBA" id="ARBA00022714"/>
    </source>
</evidence>
<keyword evidence="2" id="KW-0001">2Fe-2S</keyword>
<evidence type="ECO:0000313" key="11">
    <source>
        <dbReference type="EMBL" id="ODC03755.1"/>
    </source>
</evidence>
<evidence type="ECO:0000256" key="1">
    <source>
        <dbReference type="ARBA" id="ARBA00014474"/>
    </source>
</evidence>
<feature type="domain" description="HTH merR-type" evidence="9">
    <location>
        <begin position="13"/>
        <end position="81"/>
    </location>
</feature>
<keyword evidence="7" id="KW-0238">DNA-binding</keyword>
<dbReference type="OrthoDB" id="9802944at2"/>
<evidence type="ECO:0000256" key="7">
    <source>
        <dbReference type="ARBA" id="ARBA00023125"/>
    </source>
</evidence>
<keyword evidence="12" id="KW-1185">Reference proteome</keyword>
<dbReference type="Pfam" id="PF00376">
    <property type="entry name" value="MerR"/>
    <property type="match status" value="1"/>
</dbReference>
<dbReference type="InterPro" id="IPR015358">
    <property type="entry name" value="Tscrpt_reg_MerR_DNA-bd"/>
</dbReference>
<dbReference type="GO" id="GO:0046872">
    <property type="term" value="F:metal ion binding"/>
    <property type="evidence" value="ECO:0007669"/>
    <property type="project" value="UniProtKB-KW"/>
</dbReference>
<dbReference type="NCBIfam" id="TIGR01950">
    <property type="entry name" value="SoxR"/>
    <property type="match status" value="1"/>
</dbReference>
<dbReference type="GO" id="GO:0006979">
    <property type="term" value="P:response to oxidative stress"/>
    <property type="evidence" value="ECO:0007669"/>
    <property type="project" value="InterPro"/>
</dbReference>
<evidence type="ECO:0000256" key="5">
    <source>
        <dbReference type="ARBA" id="ARBA00023014"/>
    </source>
</evidence>
<evidence type="ECO:0000256" key="6">
    <source>
        <dbReference type="ARBA" id="ARBA00023015"/>
    </source>
</evidence>
<evidence type="ECO:0000256" key="3">
    <source>
        <dbReference type="ARBA" id="ARBA00022723"/>
    </source>
</evidence>
<evidence type="ECO:0000259" key="9">
    <source>
        <dbReference type="PROSITE" id="PS50937"/>
    </source>
</evidence>
<dbReference type="SUPFAM" id="SSF46955">
    <property type="entry name" value="Putative DNA-binding domain"/>
    <property type="match status" value="1"/>
</dbReference>
<reference evidence="11 12" key="1">
    <citation type="submission" date="2016-08" db="EMBL/GenBank/DDBJ databases">
        <authorList>
            <person name="Seilhamer J.J."/>
        </authorList>
    </citation>
    <scope>NUCLEOTIDE SEQUENCE [LARGE SCALE GENOMIC DNA]</scope>
    <source>
        <strain evidence="11 12">PH27A</strain>
    </source>
</reference>
<organism evidence="11 12">
    <name type="scientific">Terasakiispira papahanaumokuakeensis</name>
    <dbReference type="NCBI Taxonomy" id="197479"/>
    <lineage>
        <taxon>Bacteria</taxon>
        <taxon>Pseudomonadati</taxon>
        <taxon>Pseudomonadota</taxon>
        <taxon>Gammaproteobacteria</taxon>
        <taxon>Oceanospirillales</taxon>
        <taxon>Terasakiispira</taxon>
    </lineage>
</organism>
<accession>A0A1E2VAS6</accession>
<dbReference type="Proteomes" id="UP000094291">
    <property type="component" value="Unassembled WGS sequence"/>
</dbReference>
<feature type="domain" description="4Fe-4S ferredoxin-type" evidence="10">
    <location>
        <begin position="111"/>
        <end position="143"/>
    </location>
</feature>
<dbReference type="STRING" id="197479.BFW38_09590"/>
<dbReference type="InterPro" id="IPR047057">
    <property type="entry name" value="MerR_fam"/>
</dbReference>
<dbReference type="EMBL" id="MDTQ01000001">
    <property type="protein sequence ID" value="ODC03755.1"/>
    <property type="molecule type" value="Genomic_DNA"/>
</dbReference>
<dbReference type="PROSITE" id="PS51379">
    <property type="entry name" value="4FE4S_FER_2"/>
    <property type="match status" value="1"/>
</dbReference>
<proteinExistence type="predicted"/>
<keyword evidence="3" id="KW-0479">Metal-binding</keyword>
<dbReference type="SMART" id="SM00422">
    <property type="entry name" value="HTH_MERR"/>
    <property type="match status" value="1"/>
</dbReference>
<evidence type="ECO:0000313" key="12">
    <source>
        <dbReference type="Proteomes" id="UP000094291"/>
    </source>
</evidence>
<evidence type="ECO:0000256" key="8">
    <source>
        <dbReference type="ARBA" id="ARBA00023163"/>
    </source>
</evidence>
<keyword evidence="5" id="KW-0411">Iron-sulfur</keyword>
<dbReference type="AlphaFoldDB" id="A0A1E2VAS6"/>